<comment type="caution">
    <text evidence="3">The sequence shown here is derived from an EMBL/GenBank/DDBJ whole genome shotgun (WGS) entry which is preliminary data.</text>
</comment>
<dbReference type="PANTHER" id="PTHR33755">
    <property type="entry name" value="TOXIN PARE1-RELATED"/>
    <property type="match status" value="1"/>
</dbReference>
<dbReference type="Pfam" id="PF05016">
    <property type="entry name" value="ParE_toxin"/>
    <property type="match status" value="1"/>
</dbReference>
<dbReference type="AlphaFoldDB" id="A0A7C1FD61"/>
<comment type="similarity">
    <text evidence="1">Belongs to the RelE toxin family.</text>
</comment>
<evidence type="ECO:0000256" key="2">
    <source>
        <dbReference type="ARBA" id="ARBA00022649"/>
    </source>
</evidence>
<dbReference type="InterPro" id="IPR007712">
    <property type="entry name" value="RelE/ParE_toxin"/>
</dbReference>
<dbReference type="EMBL" id="DSMV01000126">
    <property type="protein sequence ID" value="HDW51508.1"/>
    <property type="molecule type" value="Genomic_DNA"/>
</dbReference>
<evidence type="ECO:0000313" key="3">
    <source>
        <dbReference type="EMBL" id="HDW51508.1"/>
    </source>
</evidence>
<evidence type="ECO:0000256" key="1">
    <source>
        <dbReference type="ARBA" id="ARBA00006226"/>
    </source>
</evidence>
<keyword evidence="2" id="KW-1277">Toxin-antitoxin system</keyword>
<gene>
    <name evidence="3" type="ORF">ENQ35_02010</name>
</gene>
<organism evidence="3">
    <name type="scientific">Ammonifex degensii</name>
    <dbReference type="NCBI Taxonomy" id="42838"/>
    <lineage>
        <taxon>Bacteria</taxon>
        <taxon>Bacillati</taxon>
        <taxon>Bacillota</taxon>
        <taxon>Clostridia</taxon>
        <taxon>Thermoanaerobacterales</taxon>
        <taxon>Thermoanaerobacteraceae</taxon>
        <taxon>Ammonifex</taxon>
    </lineage>
</organism>
<sequence>MAELNWTAEAERWLREIYTYIAKDNPAAAAEVVDGIYRKAQLLRDFPLLGYKYETHPDREIRILLYGHYRIAYLIKPDQNIDVLGVFHGAMEIDRYLNSK</sequence>
<reference evidence="3" key="1">
    <citation type="journal article" date="2020" name="mSystems">
        <title>Genome- and Community-Level Interaction Insights into Carbon Utilization and Element Cycling Functions of Hydrothermarchaeota in Hydrothermal Sediment.</title>
        <authorList>
            <person name="Zhou Z."/>
            <person name="Liu Y."/>
            <person name="Xu W."/>
            <person name="Pan J."/>
            <person name="Luo Z.H."/>
            <person name="Li M."/>
        </authorList>
    </citation>
    <scope>NUCLEOTIDE SEQUENCE [LARGE SCALE GENOMIC DNA]</scope>
    <source>
        <strain evidence="3">SpSt-301</strain>
    </source>
</reference>
<protein>
    <submittedName>
        <fullName evidence="3">Type II toxin-antitoxin system RelE/ParE family toxin</fullName>
    </submittedName>
</protein>
<proteinExistence type="inferred from homology"/>
<dbReference type="InterPro" id="IPR051803">
    <property type="entry name" value="TA_system_RelE-like_toxin"/>
</dbReference>
<name>A0A7C1FD61_9THEO</name>
<dbReference type="InterPro" id="IPR035093">
    <property type="entry name" value="RelE/ParE_toxin_dom_sf"/>
</dbReference>
<accession>A0A7C1FD61</accession>
<dbReference type="Gene3D" id="3.30.2310.20">
    <property type="entry name" value="RelE-like"/>
    <property type="match status" value="1"/>
</dbReference>